<proteinExistence type="predicted"/>
<gene>
    <name evidence="1" type="ORF">DI586_08900</name>
</gene>
<evidence type="ECO:0000313" key="2">
    <source>
        <dbReference type="Proteomes" id="UP000249739"/>
    </source>
</evidence>
<accession>A0A2W5FFL2</accession>
<evidence type="ECO:0000313" key="1">
    <source>
        <dbReference type="EMBL" id="PZP54761.1"/>
    </source>
</evidence>
<sequence length="177" mass="19991">MSDTLHEAFGQMGQTGPNYIHPNADEIIRDAVTLLNEIPEGKILTPLIKDLNIAIRVIIGKEPGFFVPDEKTITLILPKILTAVNPFEIACNLGLAIKEIEINMFNIQRLKVDPQIFNKKLIDIVLEMCKIVSEFEDVHKHTKLVDLLIKLGHSDVYKLYKAKASYQEMANIIIKSN</sequence>
<protein>
    <submittedName>
        <fullName evidence="1">Uncharacterized protein</fullName>
    </submittedName>
</protein>
<dbReference type="AlphaFoldDB" id="A0A2W5FFL2"/>
<organism evidence="1 2">
    <name type="scientific">Micavibrio aeruginosavorus</name>
    <dbReference type="NCBI Taxonomy" id="349221"/>
    <lineage>
        <taxon>Bacteria</taxon>
        <taxon>Pseudomonadati</taxon>
        <taxon>Bdellovibrionota</taxon>
        <taxon>Bdellovibrionia</taxon>
        <taxon>Bdellovibrionales</taxon>
        <taxon>Pseudobdellovibrionaceae</taxon>
        <taxon>Micavibrio</taxon>
    </lineage>
</organism>
<name>A0A2W5FFL2_9BACT</name>
<reference evidence="1 2" key="1">
    <citation type="submission" date="2017-08" db="EMBL/GenBank/DDBJ databases">
        <title>Infants hospitalized years apart are colonized by the same room-sourced microbial strains.</title>
        <authorList>
            <person name="Brooks B."/>
            <person name="Olm M.R."/>
            <person name="Firek B.A."/>
            <person name="Baker R."/>
            <person name="Thomas B.C."/>
            <person name="Morowitz M.J."/>
            <person name="Banfield J.F."/>
        </authorList>
    </citation>
    <scope>NUCLEOTIDE SEQUENCE [LARGE SCALE GENOMIC DNA]</scope>
    <source>
        <strain evidence="1">S2_006_000_R2_64</strain>
    </source>
</reference>
<dbReference type="EMBL" id="QFOT01000111">
    <property type="protein sequence ID" value="PZP54761.1"/>
    <property type="molecule type" value="Genomic_DNA"/>
</dbReference>
<comment type="caution">
    <text evidence="1">The sequence shown here is derived from an EMBL/GenBank/DDBJ whole genome shotgun (WGS) entry which is preliminary data.</text>
</comment>
<dbReference type="Proteomes" id="UP000249739">
    <property type="component" value="Unassembled WGS sequence"/>
</dbReference>